<dbReference type="Proteomes" id="UP001359559">
    <property type="component" value="Unassembled WGS sequence"/>
</dbReference>
<reference evidence="1 2" key="1">
    <citation type="submission" date="2024-01" db="EMBL/GenBank/DDBJ databases">
        <title>The genomes of 5 underutilized Papilionoideae crops provide insights into root nodulation and disease resistance.</title>
        <authorList>
            <person name="Yuan L."/>
        </authorList>
    </citation>
    <scope>NUCLEOTIDE SEQUENCE [LARGE SCALE GENOMIC DNA]</scope>
    <source>
        <strain evidence="1">LY-2023</strain>
        <tissue evidence="1">Leaf</tissue>
    </source>
</reference>
<dbReference type="AlphaFoldDB" id="A0AAN9Q1J3"/>
<accession>A0AAN9Q1J3</accession>
<sequence>MLPVSTASSHFEKTKHDKQTFCFNLKEKRLEHCNGYLSFVSVFLTFSFGHLHYPRIHTFFSSSVQALHVI</sequence>
<evidence type="ECO:0000313" key="1">
    <source>
        <dbReference type="EMBL" id="KAK7317689.1"/>
    </source>
</evidence>
<name>A0AAN9Q1J3_CLITE</name>
<proteinExistence type="predicted"/>
<comment type="caution">
    <text evidence="1">The sequence shown here is derived from an EMBL/GenBank/DDBJ whole genome shotgun (WGS) entry which is preliminary data.</text>
</comment>
<organism evidence="1 2">
    <name type="scientific">Clitoria ternatea</name>
    <name type="common">Butterfly pea</name>
    <dbReference type="NCBI Taxonomy" id="43366"/>
    <lineage>
        <taxon>Eukaryota</taxon>
        <taxon>Viridiplantae</taxon>
        <taxon>Streptophyta</taxon>
        <taxon>Embryophyta</taxon>
        <taxon>Tracheophyta</taxon>
        <taxon>Spermatophyta</taxon>
        <taxon>Magnoliopsida</taxon>
        <taxon>eudicotyledons</taxon>
        <taxon>Gunneridae</taxon>
        <taxon>Pentapetalae</taxon>
        <taxon>rosids</taxon>
        <taxon>fabids</taxon>
        <taxon>Fabales</taxon>
        <taxon>Fabaceae</taxon>
        <taxon>Papilionoideae</taxon>
        <taxon>50 kb inversion clade</taxon>
        <taxon>NPAAA clade</taxon>
        <taxon>indigoferoid/millettioid clade</taxon>
        <taxon>Phaseoleae</taxon>
        <taxon>Clitoria</taxon>
    </lineage>
</organism>
<protein>
    <submittedName>
        <fullName evidence="1">Uncharacterized protein</fullName>
    </submittedName>
</protein>
<keyword evidence="2" id="KW-1185">Reference proteome</keyword>
<evidence type="ECO:0000313" key="2">
    <source>
        <dbReference type="Proteomes" id="UP001359559"/>
    </source>
</evidence>
<dbReference type="EMBL" id="JAYKXN010000001">
    <property type="protein sequence ID" value="KAK7317689.1"/>
    <property type="molecule type" value="Genomic_DNA"/>
</dbReference>
<gene>
    <name evidence="1" type="ORF">RJT34_02123</name>
</gene>